<evidence type="ECO:0000256" key="11">
    <source>
        <dbReference type="PROSITE-ProRule" id="PRU00176"/>
    </source>
</evidence>
<feature type="compositionally biased region" description="Polar residues" evidence="12">
    <location>
        <begin position="529"/>
        <end position="540"/>
    </location>
</feature>
<reference evidence="16 17" key="1">
    <citation type="submission" date="2022-07" db="EMBL/GenBank/DDBJ databases">
        <title>Genome-wide signatures of adaptation to extreme environments.</title>
        <authorList>
            <person name="Cho C.H."/>
            <person name="Yoon H.S."/>
        </authorList>
    </citation>
    <scope>NUCLEOTIDE SEQUENCE [LARGE SCALE GENOMIC DNA]</scope>
    <source>
        <strain evidence="16 17">108.79 E11</strain>
    </source>
</reference>
<dbReference type="InterPro" id="IPR035979">
    <property type="entry name" value="RBD_domain_sf"/>
</dbReference>
<name>A0AAV9IK91_9RHOD</name>
<feature type="region of interest" description="Disordered" evidence="12">
    <location>
        <begin position="1"/>
        <end position="45"/>
    </location>
</feature>
<organism evidence="16 17">
    <name type="scientific">Galdieria yellowstonensis</name>
    <dbReference type="NCBI Taxonomy" id="3028027"/>
    <lineage>
        <taxon>Eukaryota</taxon>
        <taxon>Rhodophyta</taxon>
        <taxon>Bangiophyceae</taxon>
        <taxon>Galdieriales</taxon>
        <taxon>Galdieriaceae</taxon>
        <taxon>Galdieria</taxon>
    </lineage>
</organism>
<evidence type="ECO:0000259" key="13">
    <source>
        <dbReference type="PROSITE" id="PS50102"/>
    </source>
</evidence>
<keyword evidence="17" id="KW-1185">Reference proteome</keyword>
<comment type="catalytic activity">
    <reaction evidence="9">
        <text>N(6)-methyl-L-lysyl(4)-[histone H3] + S-adenosyl-L-methionine = N(6),N(6)-dimethyl-L-lysyl(4)-[histone H3] + S-adenosyl-L-homocysteine + H(+)</text>
        <dbReference type="Rhea" id="RHEA:60268"/>
        <dbReference type="Rhea" id="RHEA-COMP:15540"/>
        <dbReference type="Rhea" id="RHEA-COMP:15543"/>
        <dbReference type="ChEBI" id="CHEBI:15378"/>
        <dbReference type="ChEBI" id="CHEBI:57856"/>
        <dbReference type="ChEBI" id="CHEBI:59789"/>
        <dbReference type="ChEBI" id="CHEBI:61929"/>
        <dbReference type="ChEBI" id="CHEBI:61976"/>
    </reaction>
</comment>
<dbReference type="Gene3D" id="2.170.270.10">
    <property type="entry name" value="SET domain"/>
    <property type="match status" value="1"/>
</dbReference>
<evidence type="ECO:0000313" key="17">
    <source>
        <dbReference type="Proteomes" id="UP001300502"/>
    </source>
</evidence>
<comment type="catalytic activity">
    <reaction evidence="10">
        <text>N(6),N(6)-dimethyl-L-lysyl(4)-[histone H3] + S-adenosyl-L-methionine = N(6),N(6),N(6)-trimethyl-L-lysyl(4)-[histone H3] + S-adenosyl-L-homocysteine + H(+)</text>
        <dbReference type="Rhea" id="RHEA:60272"/>
        <dbReference type="Rhea" id="RHEA-COMP:15537"/>
        <dbReference type="Rhea" id="RHEA-COMP:15540"/>
        <dbReference type="ChEBI" id="CHEBI:15378"/>
        <dbReference type="ChEBI" id="CHEBI:57856"/>
        <dbReference type="ChEBI" id="CHEBI:59789"/>
        <dbReference type="ChEBI" id="CHEBI:61961"/>
        <dbReference type="ChEBI" id="CHEBI:61976"/>
    </reaction>
</comment>
<dbReference type="SMART" id="SM00360">
    <property type="entry name" value="RRM"/>
    <property type="match status" value="1"/>
</dbReference>
<feature type="domain" description="Post-SET" evidence="15">
    <location>
        <begin position="781"/>
        <end position="797"/>
    </location>
</feature>
<comment type="catalytic activity">
    <reaction evidence="8">
        <text>L-lysyl(4)-[histone H3] + 3 S-adenosyl-L-methionine = N(6),N(6),N(6)-trimethyl-L-lysyl(4)-[histone H3] + 3 S-adenosyl-L-homocysteine + 3 H(+)</text>
        <dbReference type="Rhea" id="RHEA:60260"/>
        <dbReference type="Rhea" id="RHEA-COMP:15537"/>
        <dbReference type="Rhea" id="RHEA-COMP:15547"/>
        <dbReference type="ChEBI" id="CHEBI:15378"/>
        <dbReference type="ChEBI" id="CHEBI:29969"/>
        <dbReference type="ChEBI" id="CHEBI:57856"/>
        <dbReference type="ChEBI" id="CHEBI:59789"/>
        <dbReference type="ChEBI" id="CHEBI:61961"/>
        <dbReference type="EC" id="2.1.1.354"/>
    </reaction>
</comment>
<keyword evidence="3" id="KW-0489">Methyltransferase</keyword>
<dbReference type="SMART" id="SM00317">
    <property type="entry name" value="SET"/>
    <property type="match status" value="1"/>
</dbReference>
<dbReference type="EMBL" id="JANCYU010000055">
    <property type="protein sequence ID" value="KAK4527732.1"/>
    <property type="molecule type" value="Genomic_DNA"/>
</dbReference>
<evidence type="ECO:0000256" key="5">
    <source>
        <dbReference type="ARBA" id="ARBA00022691"/>
    </source>
</evidence>
<dbReference type="InterPro" id="IPR001214">
    <property type="entry name" value="SET_dom"/>
</dbReference>
<keyword evidence="6" id="KW-0156">Chromatin regulator</keyword>
<keyword evidence="4" id="KW-0808">Transferase</keyword>
<dbReference type="SUPFAM" id="SSF82199">
    <property type="entry name" value="SET domain"/>
    <property type="match status" value="1"/>
</dbReference>
<dbReference type="PROSITE" id="PS50102">
    <property type="entry name" value="RRM"/>
    <property type="match status" value="1"/>
</dbReference>
<protein>
    <recommendedName>
        <fullName evidence="2">[histone H3]-lysine(4) N-trimethyltransferase</fullName>
        <ecNumber evidence="2">2.1.1.354</ecNumber>
    </recommendedName>
</protein>
<dbReference type="Pfam" id="PF00856">
    <property type="entry name" value="SET"/>
    <property type="match status" value="1"/>
</dbReference>
<proteinExistence type="predicted"/>
<evidence type="ECO:0000256" key="3">
    <source>
        <dbReference type="ARBA" id="ARBA00022603"/>
    </source>
</evidence>
<dbReference type="PROSITE" id="PS50868">
    <property type="entry name" value="POST_SET"/>
    <property type="match status" value="1"/>
</dbReference>
<evidence type="ECO:0000259" key="15">
    <source>
        <dbReference type="PROSITE" id="PS50868"/>
    </source>
</evidence>
<dbReference type="InterPro" id="IPR000504">
    <property type="entry name" value="RRM_dom"/>
</dbReference>
<feature type="region of interest" description="Disordered" evidence="12">
    <location>
        <begin position="517"/>
        <end position="540"/>
    </location>
</feature>
<gene>
    <name evidence="16" type="ORF">GAYE_SCF43G5659</name>
</gene>
<dbReference type="CDD" id="cd10518">
    <property type="entry name" value="SET_SETD1-like"/>
    <property type="match status" value="1"/>
</dbReference>
<evidence type="ECO:0000256" key="7">
    <source>
        <dbReference type="ARBA" id="ARBA00023242"/>
    </source>
</evidence>
<keyword evidence="11" id="KW-0694">RNA-binding</keyword>
<evidence type="ECO:0000256" key="4">
    <source>
        <dbReference type="ARBA" id="ARBA00022679"/>
    </source>
</evidence>
<feature type="domain" description="SET" evidence="14">
    <location>
        <begin position="656"/>
        <end position="773"/>
    </location>
</feature>
<feature type="region of interest" description="Disordered" evidence="12">
    <location>
        <begin position="241"/>
        <end position="270"/>
    </location>
</feature>
<dbReference type="InterPro" id="IPR044570">
    <property type="entry name" value="Set1-like"/>
</dbReference>
<dbReference type="GO" id="GO:0003723">
    <property type="term" value="F:RNA binding"/>
    <property type="evidence" value="ECO:0007669"/>
    <property type="project" value="UniProtKB-UniRule"/>
</dbReference>
<dbReference type="AlphaFoldDB" id="A0AAV9IK91"/>
<dbReference type="GO" id="GO:0032259">
    <property type="term" value="P:methylation"/>
    <property type="evidence" value="ECO:0007669"/>
    <property type="project" value="UniProtKB-KW"/>
</dbReference>
<dbReference type="InterPro" id="IPR012677">
    <property type="entry name" value="Nucleotide-bd_a/b_plait_sf"/>
</dbReference>
<evidence type="ECO:0000256" key="10">
    <source>
        <dbReference type="ARBA" id="ARBA00049129"/>
    </source>
</evidence>
<evidence type="ECO:0000313" key="16">
    <source>
        <dbReference type="EMBL" id="KAK4527732.1"/>
    </source>
</evidence>
<evidence type="ECO:0000256" key="1">
    <source>
        <dbReference type="ARBA" id="ARBA00004123"/>
    </source>
</evidence>
<evidence type="ECO:0000256" key="12">
    <source>
        <dbReference type="SAM" id="MobiDB-lite"/>
    </source>
</evidence>
<evidence type="ECO:0000256" key="2">
    <source>
        <dbReference type="ARBA" id="ARBA00012182"/>
    </source>
</evidence>
<evidence type="ECO:0000256" key="9">
    <source>
        <dbReference type="ARBA" id="ARBA00047583"/>
    </source>
</evidence>
<feature type="compositionally biased region" description="Basic and acidic residues" evidence="12">
    <location>
        <begin position="248"/>
        <end position="270"/>
    </location>
</feature>
<dbReference type="PROSITE" id="PS50280">
    <property type="entry name" value="SET"/>
    <property type="match status" value="1"/>
</dbReference>
<feature type="domain" description="RRM" evidence="13">
    <location>
        <begin position="142"/>
        <end position="218"/>
    </location>
</feature>
<evidence type="ECO:0000259" key="14">
    <source>
        <dbReference type="PROSITE" id="PS50280"/>
    </source>
</evidence>
<feature type="compositionally biased region" description="Basic and acidic residues" evidence="12">
    <location>
        <begin position="27"/>
        <end position="41"/>
    </location>
</feature>
<keyword evidence="7" id="KW-0539">Nucleus</keyword>
<keyword evidence="5" id="KW-0949">S-adenosyl-L-methionine</keyword>
<dbReference type="PANTHER" id="PTHR45814:SF2">
    <property type="entry name" value="HISTONE-LYSINE N-METHYLTRANSFERASE SETD1"/>
    <property type="match status" value="1"/>
</dbReference>
<dbReference type="Pfam" id="PF00076">
    <property type="entry name" value="RRM_1"/>
    <property type="match status" value="1"/>
</dbReference>
<comment type="caution">
    <text evidence="16">The sequence shown here is derived from an EMBL/GenBank/DDBJ whole genome shotgun (WGS) entry which is preliminary data.</text>
</comment>
<sequence length="797" mass="91789">MYPNYSSETESDAKRFQVSRSSTSCNDSKEMNTSENRRTRMTEVSVQKEISCAASPKALTGIDPEGRRVQQFSILRGNVWQLGSVNDERTSSWVLPVLVRSENATKAVVKDPRTFQDIETGESLMLIEEYELDNFDGDVDERHLLVSNLNDNANEAFLENEFGRYGTLHKVEVHMFKGKHSGLASVQYKKIKDAIWVSKVMDKKVLMGKEIKVQCDPNKILLQHALEKLDAHHNTKLSQFSPVTTEVEGSREVDREDAGEELSVKNENRQNAKLPYASRRKDAMRDMSNSKAPWKKEMERDTERVYAPALKLSMLPLSIQEQDIWNFFRKVHPFKVVENGPYWIVVFGREKDRRHILRKLFRDPYENARISGLRFHFDKYDYFLSKDEEKAYREFYQEQTGDKLNIVSRRQVIREAARAIRSLLTESILTQIEKTIIDQTVGHVLSEARNELLAKNSAEPYVHTNSYLEGIPTARYDAALLDYNIFRKQSTQTQHSDKKQNGVTTLKRPKYGRKTSSFSWLDSKDSSGKNESVTDIDQQSLHSIDSSTELKDIERAVSEYSWSDEDLDDDDFVEDNQVVENPCGCARAEPFVSSTKLNATANRKPKLGRTMKNATIQVSSARESRQEFRKLRQGVGELGIKNSDSLTVSQLKSRKKRVRFGRSAIHGWGLYAMQDIEPNEFIIEYVGEIIRQKISDEREKRYFRQGIGDSYMFRLDEDLVIDATRKGSVARFVNHSCESNAVAKIITIDNSKKIVFYSKRFIRAGEEITYDYKFNTEDENNKILCLCGAPTCRKFLN</sequence>
<comment type="subcellular location">
    <subcellularLocation>
        <location evidence="1">Nucleus</location>
    </subcellularLocation>
</comment>
<evidence type="ECO:0000256" key="8">
    <source>
        <dbReference type="ARBA" id="ARBA00047571"/>
    </source>
</evidence>
<dbReference type="Proteomes" id="UP001300502">
    <property type="component" value="Unassembled WGS sequence"/>
</dbReference>
<dbReference type="SMART" id="SM00508">
    <property type="entry name" value="PostSET"/>
    <property type="match status" value="1"/>
</dbReference>
<dbReference type="PANTHER" id="PTHR45814">
    <property type="entry name" value="HISTONE-LYSINE N-METHYLTRANSFERASE SETD1"/>
    <property type="match status" value="1"/>
</dbReference>
<dbReference type="InterPro" id="IPR003616">
    <property type="entry name" value="Post-SET_dom"/>
</dbReference>
<evidence type="ECO:0000256" key="6">
    <source>
        <dbReference type="ARBA" id="ARBA00022853"/>
    </source>
</evidence>
<dbReference type="EC" id="2.1.1.354" evidence="2"/>
<accession>A0AAV9IK91</accession>
<dbReference type="GO" id="GO:0140999">
    <property type="term" value="F:histone H3K4 trimethyltransferase activity"/>
    <property type="evidence" value="ECO:0007669"/>
    <property type="project" value="UniProtKB-EC"/>
</dbReference>
<dbReference type="SUPFAM" id="SSF54928">
    <property type="entry name" value="RNA-binding domain, RBD"/>
    <property type="match status" value="1"/>
</dbReference>
<dbReference type="GO" id="GO:0048188">
    <property type="term" value="C:Set1C/COMPASS complex"/>
    <property type="evidence" value="ECO:0007669"/>
    <property type="project" value="TreeGrafter"/>
</dbReference>
<dbReference type="InterPro" id="IPR046341">
    <property type="entry name" value="SET_dom_sf"/>
</dbReference>
<dbReference type="Gene3D" id="3.30.70.330">
    <property type="match status" value="1"/>
</dbReference>